<dbReference type="PANTHER" id="PTHR48094">
    <property type="entry name" value="PROTEIN/NUCLEIC ACID DEGLYCASE DJ-1-RELATED"/>
    <property type="match status" value="1"/>
</dbReference>
<keyword evidence="1" id="KW-0346">Stress response</keyword>
<sequence>MGSGASTHLPELQKASGEDLKQLYTELSEEAKANVKKALEATSKKAKILIVTTSASKMGDHETGAWSEEITGPYYTFVDKGFEVTVCSIAGGDIPIDAGSLSDQFKTENDKRMIEQGSATLKATKKMSDMDPGAFDACFFAGGHGTCVDFPTDEVGDFITKAAAAGKVVAAVCHGPMSLVKAKGADGEPLVKGKKVCAFTDVEEEQVGLTGKVPFLLEQKMKELGAEVKVADPWTDSAVRDGNLVTGQNPQSSVSVAKLVVEVQVGTAAKLELIRRLIAAGIRKLVFGDAWGRRRMAQRERRNYKTAEREEREKRRKWRKERRERAKEDETWSLAQWLMAGFGILCCREVSHGSKEHISDAKRRKEKERRARRKEGKQRERAGGDDRRHQRHPKDVEDLGRVKGAPDEVEMEHNADFLRRRSSSRLLDDDSEYSGESARSGLSRASSFASSYASYVSTQSAEPRRRRSQGSRRGSKGREGPGEAAPSTVKVLNLADLRGRELPAKLEDLQKVPMDPALARTSVKNGAPAANGSSSHRQPAKPSPPPVEVPPREEQEEVQAPLSARSGRSEGAGSVKSVASTSIQFTVDCPAMAMVLWGSSLNSVPPPRKPSDVGGDQELPPAIPIDESLHVEPRQSDAGEPLLLDGGEACRRERMNTGDFGVPSLETRQSYFSNTIPKRPEVPAAPNRILHNHHKVRIEKMMKELATLSGRRKLEREVAARRLPDLHEDPEKPASASPKPRGWNFPRPWFSRATS</sequence>
<evidence type="ECO:0000256" key="2">
    <source>
        <dbReference type="ARBA" id="ARBA00023239"/>
    </source>
</evidence>
<organism evidence="6 7">
    <name type="scientific">Symbiodinium microadriaticum</name>
    <name type="common">Dinoflagellate</name>
    <name type="synonym">Zooxanthella microadriatica</name>
    <dbReference type="NCBI Taxonomy" id="2951"/>
    <lineage>
        <taxon>Eukaryota</taxon>
        <taxon>Sar</taxon>
        <taxon>Alveolata</taxon>
        <taxon>Dinophyceae</taxon>
        <taxon>Suessiales</taxon>
        <taxon>Symbiodiniaceae</taxon>
        <taxon>Symbiodinium</taxon>
    </lineage>
</organism>
<comment type="similarity">
    <text evidence="3">Belongs to the peptidase C56 family. HSP31-like subfamily.</text>
</comment>
<dbReference type="Pfam" id="PF01965">
    <property type="entry name" value="DJ-1_PfpI"/>
    <property type="match status" value="1"/>
</dbReference>
<dbReference type="EMBL" id="LSRX01000433">
    <property type="protein sequence ID" value="OLP97412.1"/>
    <property type="molecule type" value="Genomic_DNA"/>
</dbReference>
<evidence type="ECO:0000256" key="4">
    <source>
        <dbReference type="SAM" id="MobiDB-lite"/>
    </source>
</evidence>
<feature type="compositionally biased region" description="Basic residues" evidence="4">
    <location>
        <begin position="364"/>
        <end position="376"/>
    </location>
</feature>
<protein>
    <submittedName>
        <fullName evidence="6">Putative chaperone protein HSP31</fullName>
    </submittedName>
</protein>
<feature type="compositionally biased region" description="Basic residues" evidence="4">
    <location>
        <begin position="464"/>
        <end position="475"/>
    </location>
</feature>
<feature type="region of interest" description="Disordered" evidence="4">
    <location>
        <begin position="298"/>
        <end position="322"/>
    </location>
</feature>
<comment type="caution">
    <text evidence="6">The sequence shown here is derived from an EMBL/GenBank/DDBJ whole genome shotgun (WGS) entry which is preliminary data.</text>
</comment>
<dbReference type="GO" id="GO:0005737">
    <property type="term" value="C:cytoplasm"/>
    <property type="evidence" value="ECO:0007669"/>
    <property type="project" value="TreeGrafter"/>
</dbReference>
<dbReference type="SUPFAM" id="SSF52317">
    <property type="entry name" value="Class I glutamine amidotransferase-like"/>
    <property type="match status" value="1"/>
</dbReference>
<name>A0A1Q9DQG7_SYMMI</name>
<dbReference type="CDD" id="cd03141">
    <property type="entry name" value="GATase1_Hsp31_like"/>
    <property type="match status" value="1"/>
</dbReference>
<gene>
    <name evidence="6" type="primary">HSP31</name>
    <name evidence="6" type="ORF">AK812_SmicGene20248</name>
</gene>
<feature type="compositionally biased region" description="Low complexity" evidence="4">
    <location>
        <begin position="434"/>
        <end position="457"/>
    </location>
</feature>
<dbReference type="Proteomes" id="UP000186817">
    <property type="component" value="Unassembled WGS sequence"/>
</dbReference>
<dbReference type="InterPro" id="IPR029062">
    <property type="entry name" value="Class_I_gatase-like"/>
</dbReference>
<evidence type="ECO:0000313" key="6">
    <source>
        <dbReference type="EMBL" id="OLP97412.1"/>
    </source>
</evidence>
<feature type="compositionally biased region" description="Basic and acidic residues" evidence="4">
    <location>
        <begin position="712"/>
        <end position="732"/>
    </location>
</feature>
<dbReference type="GO" id="GO:0019172">
    <property type="term" value="F:glyoxalase III activity"/>
    <property type="evidence" value="ECO:0007669"/>
    <property type="project" value="TreeGrafter"/>
</dbReference>
<keyword evidence="2" id="KW-0456">Lyase</keyword>
<accession>A0A1Q9DQG7</accession>
<evidence type="ECO:0000256" key="1">
    <source>
        <dbReference type="ARBA" id="ARBA00023016"/>
    </source>
</evidence>
<reference evidence="6 7" key="1">
    <citation type="submission" date="2016-02" db="EMBL/GenBank/DDBJ databases">
        <title>Genome analysis of coral dinoflagellate symbionts highlights evolutionary adaptations to a symbiotic lifestyle.</title>
        <authorList>
            <person name="Aranda M."/>
            <person name="Li Y."/>
            <person name="Liew Y.J."/>
            <person name="Baumgarten S."/>
            <person name="Simakov O."/>
            <person name="Wilson M."/>
            <person name="Piel J."/>
            <person name="Ashoor H."/>
            <person name="Bougouffa S."/>
            <person name="Bajic V.B."/>
            <person name="Ryu T."/>
            <person name="Ravasi T."/>
            <person name="Bayer T."/>
            <person name="Micklem G."/>
            <person name="Kim H."/>
            <person name="Bhak J."/>
            <person name="Lajeunesse T.C."/>
            <person name="Voolstra C.R."/>
        </authorList>
    </citation>
    <scope>NUCLEOTIDE SEQUENCE [LARGE SCALE GENOMIC DNA]</scope>
    <source>
        <strain evidence="6 7">CCMP2467</strain>
    </source>
</reference>
<feature type="compositionally biased region" description="Basic and acidic residues" evidence="4">
    <location>
        <begin position="377"/>
        <end position="419"/>
    </location>
</feature>
<evidence type="ECO:0000259" key="5">
    <source>
        <dbReference type="Pfam" id="PF01965"/>
    </source>
</evidence>
<dbReference type="InterPro" id="IPR050325">
    <property type="entry name" value="Prot/Nucl_acid_deglycase"/>
</dbReference>
<feature type="compositionally biased region" description="Basic and acidic residues" evidence="4">
    <location>
        <begin position="298"/>
        <end position="313"/>
    </location>
</feature>
<keyword evidence="7" id="KW-1185">Reference proteome</keyword>
<dbReference type="OrthoDB" id="414583at2759"/>
<dbReference type="GO" id="GO:0019243">
    <property type="term" value="P:methylglyoxal catabolic process to D-lactate via S-lactoyl-glutathione"/>
    <property type="evidence" value="ECO:0007669"/>
    <property type="project" value="TreeGrafter"/>
</dbReference>
<dbReference type="PANTHER" id="PTHR48094:SF11">
    <property type="entry name" value="GLUTATHIONE-INDEPENDENT GLYOXALASE HSP31-RELATED"/>
    <property type="match status" value="1"/>
</dbReference>
<evidence type="ECO:0000313" key="7">
    <source>
        <dbReference type="Proteomes" id="UP000186817"/>
    </source>
</evidence>
<feature type="region of interest" description="Disordered" evidence="4">
    <location>
        <begin position="603"/>
        <end position="623"/>
    </location>
</feature>
<feature type="compositionally biased region" description="Basic and acidic residues" evidence="4">
    <location>
        <begin position="497"/>
        <end position="510"/>
    </location>
</feature>
<dbReference type="Gene3D" id="3.40.50.880">
    <property type="match status" value="1"/>
</dbReference>
<evidence type="ECO:0000256" key="3">
    <source>
        <dbReference type="ARBA" id="ARBA00038493"/>
    </source>
</evidence>
<dbReference type="InterPro" id="IPR002818">
    <property type="entry name" value="DJ-1/PfpI"/>
</dbReference>
<feature type="domain" description="DJ-1/PfpI" evidence="5">
    <location>
        <begin position="67"/>
        <end position="262"/>
    </location>
</feature>
<feature type="compositionally biased region" description="Low complexity" evidence="4">
    <location>
        <begin position="558"/>
        <end position="574"/>
    </location>
</feature>
<feature type="region of interest" description="Disordered" evidence="4">
    <location>
        <begin position="355"/>
        <end position="576"/>
    </location>
</feature>
<proteinExistence type="inferred from homology"/>
<feature type="region of interest" description="Disordered" evidence="4">
    <location>
        <begin position="709"/>
        <end position="755"/>
    </location>
</feature>
<dbReference type="AlphaFoldDB" id="A0A1Q9DQG7"/>